<dbReference type="AlphaFoldDB" id="A0A673FUU6"/>
<dbReference type="PROSITE" id="PS50835">
    <property type="entry name" value="IG_LIKE"/>
    <property type="match status" value="1"/>
</dbReference>
<dbReference type="InterPro" id="IPR007110">
    <property type="entry name" value="Ig-like_dom"/>
</dbReference>
<proteinExistence type="predicted"/>
<dbReference type="SMART" id="SM00409">
    <property type="entry name" value="IG"/>
    <property type="match status" value="3"/>
</dbReference>
<reference evidence="3" key="1">
    <citation type="submission" date="2025-08" db="UniProtKB">
        <authorList>
            <consortium name="Ensembl"/>
        </authorList>
    </citation>
    <scope>IDENTIFICATION</scope>
</reference>
<evidence type="ECO:0000313" key="4">
    <source>
        <dbReference type="Proteomes" id="UP000472270"/>
    </source>
</evidence>
<dbReference type="KEGG" id="srx:107737290"/>
<dbReference type="SUPFAM" id="SSF48726">
    <property type="entry name" value="Immunoglobulin"/>
    <property type="match status" value="3"/>
</dbReference>
<name>A0A673FUU6_9TELE</name>
<feature type="domain" description="Ig-like" evidence="2">
    <location>
        <begin position="39"/>
        <end position="158"/>
    </location>
</feature>
<evidence type="ECO:0000256" key="1">
    <source>
        <dbReference type="SAM" id="Phobius"/>
    </source>
</evidence>
<evidence type="ECO:0000313" key="3">
    <source>
        <dbReference type="Ensembl" id="ENSSRHP00000004948.1"/>
    </source>
</evidence>
<keyword evidence="4" id="KW-1185">Reference proteome</keyword>
<dbReference type="InterPro" id="IPR003599">
    <property type="entry name" value="Ig_sub"/>
</dbReference>
<feature type="transmembrane region" description="Helical" evidence="1">
    <location>
        <begin position="398"/>
        <end position="422"/>
    </location>
</feature>
<reference evidence="3" key="2">
    <citation type="submission" date="2025-09" db="UniProtKB">
        <authorList>
            <consortium name="Ensembl"/>
        </authorList>
    </citation>
    <scope>IDENTIFICATION</scope>
</reference>
<dbReference type="Ensembl" id="ENSSRHT00000005131.1">
    <property type="protein sequence ID" value="ENSSRHP00000004948.1"/>
    <property type="gene ID" value="ENSSRHG00000003214.1"/>
</dbReference>
<dbReference type="InterPro" id="IPR013106">
    <property type="entry name" value="Ig_V-set"/>
</dbReference>
<protein>
    <submittedName>
        <fullName evidence="3">Uncharacterized LOC107737290</fullName>
    </submittedName>
</protein>
<sequence>MTASALKMRNNTAMSLLHIQICISFLEKLLKKNSRFTLPLLLYCLLYHGVSGVGSVSEVSVKEGSSVSLHTGVETNQQDRIRWYFNDTRIAEINGDFSKICTDVRCNSGTERFRDRLKLDHQTGSLTIMNTRSTDSGDYLLQISSGNSSNSEKTYSVTVRGFFSVSTDGVSVFVMERDSVTFQTDVKTNQQGRIRWYFNDIRIAQITGDLSKFCTDVQCNNDTESFRDRLKLDKQTGSLSITNIRTTDAGLFQLRISSTNNGEGDKTFSFAVHDISAAKQDEIKKKEGENVTLYSGEISQNYLLRWYFNDTLIVEITGDQSKICADDQCEDRFRDRLKLDHQTGSLTITNTRTTDSGVYQQQIYSSRISIIRSFTVSVTDAAVRDPGPPSTAAPGTNAAAVIGGAVGGVLLVAAVAVVIYCCHKKCTKTKQNDTKGQNNHDEENGAAENLLSGENYIEMNVVQETTTDQAVANGTS</sequence>
<dbReference type="PANTHER" id="PTHR21063">
    <property type="entry name" value="LFA-3"/>
    <property type="match status" value="1"/>
</dbReference>
<dbReference type="PANTHER" id="PTHR21063:SF4">
    <property type="entry name" value="CD48 ANTIGEN-RELATED"/>
    <property type="match status" value="1"/>
</dbReference>
<dbReference type="OrthoDB" id="8901498at2759"/>
<dbReference type="Pfam" id="PF07686">
    <property type="entry name" value="V-set"/>
    <property type="match status" value="1"/>
</dbReference>
<gene>
    <name evidence="3" type="primary">LOC107737290</name>
</gene>
<dbReference type="Gene3D" id="2.60.40.10">
    <property type="entry name" value="Immunoglobulins"/>
    <property type="match status" value="3"/>
</dbReference>
<keyword evidence="1" id="KW-0472">Membrane</keyword>
<accession>A0A673FUU6</accession>
<dbReference type="InterPro" id="IPR013783">
    <property type="entry name" value="Ig-like_fold"/>
</dbReference>
<dbReference type="Proteomes" id="UP000472270">
    <property type="component" value="Unassembled WGS sequence"/>
</dbReference>
<keyword evidence="1" id="KW-1133">Transmembrane helix</keyword>
<organism evidence="3 4">
    <name type="scientific">Sinocyclocheilus rhinocerous</name>
    <dbReference type="NCBI Taxonomy" id="307959"/>
    <lineage>
        <taxon>Eukaryota</taxon>
        <taxon>Metazoa</taxon>
        <taxon>Chordata</taxon>
        <taxon>Craniata</taxon>
        <taxon>Vertebrata</taxon>
        <taxon>Euteleostomi</taxon>
        <taxon>Actinopterygii</taxon>
        <taxon>Neopterygii</taxon>
        <taxon>Teleostei</taxon>
        <taxon>Ostariophysi</taxon>
        <taxon>Cypriniformes</taxon>
        <taxon>Cyprinidae</taxon>
        <taxon>Cyprininae</taxon>
        <taxon>Sinocyclocheilus</taxon>
    </lineage>
</organism>
<dbReference type="InterPro" id="IPR036179">
    <property type="entry name" value="Ig-like_dom_sf"/>
</dbReference>
<keyword evidence="1" id="KW-0812">Transmembrane</keyword>
<evidence type="ECO:0000259" key="2">
    <source>
        <dbReference type="PROSITE" id="PS50835"/>
    </source>
</evidence>
<dbReference type="RefSeq" id="XP_016404239.1">
    <property type="nucleotide sequence ID" value="XM_016548753.1"/>
</dbReference>
<dbReference type="GeneID" id="107737290"/>